<evidence type="ECO:0000256" key="1">
    <source>
        <dbReference type="SAM" id="MobiDB-lite"/>
    </source>
</evidence>
<feature type="domain" description="PEGA" evidence="2">
    <location>
        <begin position="47"/>
        <end position="115"/>
    </location>
</feature>
<dbReference type="PANTHER" id="PTHR36194:SF1">
    <property type="entry name" value="S-LAYER-LIKE PROTEIN"/>
    <property type="match status" value="1"/>
</dbReference>
<feature type="region of interest" description="Disordered" evidence="1">
    <location>
        <begin position="28"/>
        <end position="47"/>
    </location>
</feature>
<accession>A0A0X3BKP2</accession>
<organism evidence="3 4">
    <name type="scientific">Methanoculleus bourgensis</name>
    <dbReference type="NCBI Taxonomy" id="83986"/>
    <lineage>
        <taxon>Archaea</taxon>
        <taxon>Methanobacteriati</taxon>
        <taxon>Methanobacteriota</taxon>
        <taxon>Stenosarchaea group</taxon>
        <taxon>Methanomicrobia</taxon>
        <taxon>Methanomicrobiales</taxon>
        <taxon>Methanomicrobiaceae</taxon>
        <taxon>Methanoculleus</taxon>
    </lineage>
</organism>
<dbReference type="KEGG" id="mema:MMAB1_1350"/>
<dbReference type="AlphaFoldDB" id="A0A0X3BKP2"/>
<protein>
    <recommendedName>
        <fullName evidence="2">PEGA domain-containing protein</fullName>
    </recommendedName>
</protein>
<feature type="compositionally biased region" description="Low complexity" evidence="1">
    <location>
        <begin position="28"/>
        <end position="40"/>
    </location>
</feature>
<evidence type="ECO:0000313" key="4">
    <source>
        <dbReference type="Proteomes" id="UP000069850"/>
    </source>
</evidence>
<dbReference type="Proteomes" id="UP000069850">
    <property type="component" value="Chromosome 1"/>
</dbReference>
<dbReference type="Pfam" id="PF08308">
    <property type="entry name" value="PEGA"/>
    <property type="match status" value="1"/>
</dbReference>
<dbReference type="PROSITE" id="PS51257">
    <property type="entry name" value="PROKAR_LIPOPROTEIN"/>
    <property type="match status" value="1"/>
</dbReference>
<name>A0A0X3BKP2_9EURY</name>
<dbReference type="InterPro" id="IPR013229">
    <property type="entry name" value="PEGA"/>
</dbReference>
<gene>
    <name evidence="3" type="ORF">MMAB1_1350</name>
</gene>
<dbReference type="EMBL" id="LT158599">
    <property type="protein sequence ID" value="CVK32563.1"/>
    <property type="molecule type" value="Genomic_DNA"/>
</dbReference>
<dbReference type="PANTHER" id="PTHR36194">
    <property type="entry name" value="S-LAYER-LIKE PROTEIN"/>
    <property type="match status" value="1"/>
</dbReference>
<evidence type="ECO:0000259" key="2">
    <source>
        <dbReference type="Pfam" id="PF08308"/>
    </source>
</evidence>
<reference evidence="3 4" key="1">
    <citation type="submission" date="2016-01" db="EMBL/GenBank/DDBJ databases">
        <authorList>
            <person name="Manzoor S."/>
        </authorList>
    </citation>
    <scope>NUCLEOTIDE SEQUENCE [LARGE SCALE GENOMIC DNA]</scope>
    <source>
        <strain evidence="3">Methanoculleus sp MAB1</strain>
    </source>
</reference>
<evidence type="ECO:0000313" key="3">
    <source>
        <dbReference type="EMBL" id="CVK32563.1"/>
    </source>
</evidence>
<sequence length="223" mass="24119">MLFMRYRAPLICLLVLALLSAGCASTTDLPGTTSQKKTTPTPTPGYGSIAITSSPIGAEVYLDGELKGTAPLTLTDIPAGKHTLCLTKIGYVESNSTVTVTADKETKVSKSLRQGKPKLSLDITGSNMIYQGMDPLMEISGTVRNTGEESAFETRLVITMTPKDSKEKNLKVTKIHVIGPLNPGDEKRYVEHLQLKRGIEYRGTIKCEYRDGSKMVSGASKSF</sequence>
<proteinExistence type="predicted"/>